<protein>
    <recommendedName>
        <fullName evidence="3">CARDB domain-containing protein</fullName>
    </recommendedName>
</protein>
<dbReference type="Gene3D" id="2.60.40.10">
    <property type="entry name" value="Immunoglobulins"/>
    <property type="match status" value="1"/>
</dbReference>
<accession>A0A381S6Z9</accession>
<keyword evidence="2" id="KW-0812">Transmembrane</keyword>
<feature type="region of interest" description="Disordered" evidence="1">
    <location>
        <begin position="52"/>
        <end position="84"/>
    </location>
</feature>
<dbReference type="EMBL" id="UINC01002682">
    <property type="protein sequence ID" value="SUZ99234.1"/>
    <property type="molecule type" value="Genomic_DNA"/>
</dbReference>
<organism evidence="4">
    <name type="scientific">marine metagenome</name>
    <dbReference type="NCBI Taxonomy" id="408172"/>
    <lineage>
        <taxon>unclassified sequences</taxon>
        <taxon>metagenomes</taxon>
        <taxon>ecological metagenomes</taxon>
    </lineage>
</organism>
<gene>
    <name evidence="4" type="ORF">METZ01_LOCUS52088</name>
</gene>
<keyword evidence="2" id="KW-1133">Transmembrane helix</keyword>
<name>A0A381S6Z9_9ZZZZ</name>
<dbReference type="InterPro" id="IPR013783">
    <property type="entry name" value="Ig-like_fold"/>
</dbReference>
<evidence type="ECO:0000259" key="3">
    <source>
        <dbReference type="Pfam" id="PF07705"/>
    </source>
</evidence>
<feature type="domain" description="CARDB" evidence="3">
    <location>
        <begin position="335"/>
        <end position="437"/>
    </location>
</feature>
<sequence>MRARAALTTILLLLSLLHGDTARAAEPDYGSGEFHELNLYFYGDLDDGSGSFNTTAPVSGNDTESDCPQDGNRRGAPPGNSRQWEDVGSWYSSELVTNVTVRGEVPFEIWAKATSGSVKDVQFRVTLAVPGVFLQSETEARTVNDNAARFATNFSLDSEYQIDRNETIRVDLEYSGGDDFDISDPFGNQDNNQIVVLTSSHNHPAGIAMEMDHFRSEFPRIEVDHSRSVVKVETWLLSAFGNDDLQSGTWELKVGGVSTGTSATVGGGVLLEDDGEGLRVGWEWAYGDSGAPSDTYLLTVSCGDIQGNQWESTGDEKLHLVVQQHQLDNSLSWEDVTVNGLANSSSVVEGSDFTLTVMARTSGDSAINGYPLTVDVYYSFEGGELLLLEDDFTWLSPGQSEEFTFTFTFDQVGSYTLRIVLDDDDHTVETDETNNVIEYSLTVGQEQEQSLTGGWLDRLREEDTLTLGIASFAVLVVLGVLIALRRSSRSDDMEWDDDDEF</sequence>
<dbReference type="InterPro" id="IPR011635">
    <property type="entry name" value="CARDB"/>
</dbReference>
<evidence type="ECO:0000313" key="4">
    <source>
        <dbReference type="EMBL" id="SUZ99234.1"/>
    </source>
</evidence>
<dbReference type="Pfam" id="PF07705">
    <property type="entry name" value="CARDB"/>
    <property type="match status" value="1"/>
</dbReference>
<keyword evidence="2" id="KW-0472">Membrane</keyword>
<proteinExistence type="predicted"/>
<feature type="compositionally biased region" description="Polar residues" evidence="1">
    <location>
        <begin position="52"/>
        <end position="62"/>
    </location>
</feature>
<reference evidence="4" key="1">
    <citation type="submission" date="2018-05" db="EMBL/GenBank/DDBJ databases">
        <authorList>
            <person name="Lanie J.A."/>
            <person name="Ng W.-L."/>
            <person name="Kazmierczak K.M."/>
            <person name="Andrzejewski T.M."/>
            <person name="Davidsen T.M."/>
            <person name="Wayne K.J."/>
            <person name="Tettelin H."/>
            <person name="Glass J.I."/>
            <person name="Rusch D."/>
            <person name="Podicherti R."/>
            <person name="Tsui H.-C.T."/>
            <person name="Winkler M.E."/>
        </authorList>
    </citation>
    <scope>NUCLEOTIDE SEQUENCE</scope>
</reference>
<evidence type="ECO:0000256" key="2">
    <source>
        <dbReference type="SAM" id="Phobius"/>
    </source>
</evidence>
<feature type="transmembrane region" description="Helical" evidence="2">
    <location>
        <begin position="465"/>
        <end position="484"/>
    </location>
</feature>
<evidence type="ECO:0000256" key="1">
    <source>
        <dbReference type="SAM" id="MobiDB-lite"/>
    </source>
</evidence>
<dbReference type="AlphaFoldDB" id="A0A381S6Z9"/>